<dbReference type="GO" id="GO:0005829">
    <property type="term" value="C:cytosol"/>
    <property type="evidence" value="ECO:0007669"/>
    <property type="project" value="UniProtKB-SubCell"/>
</dbReference>
<keyword evidence="9" id="KW-0969">Cilium</keyword>
<name>A0A218UU12_9PASE</name>
<evidence type="ECO:0000256" key="2">
    <source>
        <dbReference type="ARBA" id="ARBA00004437"/>
    </source>
</evidence>
<evidence type="ECO:0000313" key="15">
    <source>
        <dbReference type="EMBL" id="OWK57264.1"/>
    </source>
</evidence>
<keyword evidence="10" id="KW-0539">Nucleus</keyword>
<keyword evidence="16" id="KW-1185">Reference proteome</keyword>
<evidence type="ECO:0000256" key="4">
    <source>
        <dbReference type="ARBA" id="ARBA00004514"/>
    </source>
</evidence>
<dbReference type="Proteomes" id="UP000197619">
    <property type="component" value="Unassembled WGS sequence"/>
</dbReference>
<dbReference type="InterPro" id="IPR023196">
    <property type="entry name" value="Phosducin_N_dom_sf"/>
</dbReference>
<dbReference type="Pfam" id="PF02114">
    <property type="entry name" value="Phosducin"/>
    <property type="match status" value="1"/>
</dbReference>
<dbReference type="AlphaFoldDB" id="A0A218UU12"/>
<evidence type="ECO:0000313" key="16">
    <source>
        <dbReference type="Proteomes" id="UP000197619"/>
    </source>
</evidence>
<keyword evidence="7" id="KW-0597">Phosphoprotein</keyword>
<dbReference type="InterPro" id="IPR051499">
    <property type="entry name" value="Phosducin-like_reg"/>
</dbReference>
<evidence type="ECO:0000256" key="13">
    <source>
        <dbReference type="ARBA" id="ARBA00040013"/>
    </source>
</evidence>
<evidence type="ECO:0000256" key="1">
    <source>
        <dbReference type="ARBA" id="ARBA00004123"/>
    </source>
</evidence>
<dbReference type="GO" id="GO:0001917">
    <property type="term" value="C:photoreceptor inner segment"/>
    <property type="evidence" value="ECO:0007669"/>
    <property type="project" value="UniProtKB-SubCell"/>
</dbReference>
<dbReference type="EMBL" id="MUZQ01000128">
    <property type="protein sequence ID" value="OWK57264.1"/>
    <property type="molecule type" value="Genomic_DNA"/>
</dbReference>
<feature type="domain" description="Phosducin" evidence="14">
    <location>
        <begin position="107"/>
        <end position="329"/>
    </location>
</feature>
<keyword evidence="12" id="KW-0844">Vision</keyword>
<dbReference type="PANTHER" id="PTHR46052:SF3">
    <property type="entry name" value="PHOSDUCIN"/>
    <property type="match status" value="1"/>
</dbReference>
<dbReference type="GO" id="GO:0007601">
    <property type="term" value="P:visual perception"/>
    <property type="evidence" value="ECO:0007669"/>
    <property type="project" value="UniProtKB-KW"/>
</dbReference>
<dbReference type="STRING" id="299123.ENSLSDP00000016249"/>
<evidence type="ECO:0000256" key="11">
    <source>
        <dbReference type="ARBA" id="ARBA00023273"/>
    </source>
</evidence>
<keyword evidence="11" id="KW-0966">Cell projection</keyword>
<evidence type="ECO:0000256" key="3">
    <source>
        <dbReference type="ARBA" id="ARBA00004504"/>
    </source>
</evidence>
<comment type="caution">
    <text evidence="15">The sequence shown here is derived from an EMBL/GenBank/DDBJ whole genome shotgun (WGS) entry which is preliminary data.</text>
</comment>
<dbReference type="PRINTS" id="PR00677">
    <property type="entry name" value="PHOSDUCIN"/>
</dbReference>
<dbReference type="GO" id="GO:0008277">
    <property type="term" value="P:regulation of G protein-coupled receptor signaling pathway"/>
    <property type="evidence" value="ECO:0007669"/>
    <property type="project" value="InterPro"/>
</dbReference>
<dbReference type="Gene3D" id="1.10.168.10">
    <property type="entry name" value="Phosducin, domain 2"/>
    <property type="match status" value="1"/>
</dbReference>
<dbReference type="SUPFAM" id="SSF52833">
    <property type="entry name" value="Thioredoxin-like"/>
    <property type="match status" value="1"/>
</dbReference>
<evidence type="ECO:0000256" key="8">
    <source>
        <dbReference type="ARBA" id="ARBA00022606"/>
    </source>
</evidence>
<evidence type="ECO:0000256" key="7">
    <source>
        <dbReference type="ARBA" id="ARBA00022553"/>
    </source>
</evidence>
<dbReference type="CDD" id="cd02987">
    <property type="entry name" value="Phd_like_Phd"/>
    <property type="match status" value="1"/>
</dbReference>
<protein>
    <recommendedName>
        <fullName evidence="13">Phosducin</fullName>
    </recommendedName>
</protein>
<dbReference type="GO" id="GO:0005634">
    <property type="term" value="C:nucleus"/>
    <property type="evidence" value="ECO:0007669"/>
    <property type="project" value="UniProtKB-SubCell"/>
</dbReference>
<evidence type="ECO:0000256" key="5">
    <source>
        <dbReference type="ARBA" id="ARBA00009686"/>
    </source>
</evidence>
<dbReference type="PANTHER" id="PTHR46052">
    <property type="entry name" value="PHOSDUCIN-LIKE PROTEIN"/>
    <property type="match status" value="1"/>
</dbReference>
<comment type="similarity">
    <text evidence="5">Belongs to the phosducin family.</text>
</comment>
<dbReference type="InterPro" id="IPR001200">
    <property type="entry name" value="Phosducin"/>
</dbReference>
<dbReference type="InterPro" id="IPR036249">
    <property type="entry name" value="Thioredoxin-like_sf"/>
</dbReference>
<dbReference type="InterPro" id="IPR024253">
    <property type="entry name" value="Phosducin_thioredoxin-like_dom"/>
</dbReference>
<dbReference type="Gene3D" id="3.40.30.10">
    <property type="entry name" value="Glutaredoxin"/>
    <property type="match status" value="1"/>
</dbReference>
<evidence type="ECO:0000256" key="6">
    <source>
        <dbReference type="ARBA" id="ARBA00022490"/>
    </source>
</evidence>
<evidence type="ECO:0000256" key="9">
    <source>
        <dbReference type="ARBA" id="ARBA00023069"/>
    </source>
</evidence>
<accession>A0A218UU12</accession>
<evidence type="ECO:0000256" key="10">
    <source>
        <dbReference type="ARBA" id="ARBA00023242"/>
    </source>
</evidence>
<comment type="subcellular location">
    <subcellularLocation>
        <location evidence="3">Cell projection</location>
        <location evidence="3">Cilium</location>
        <location evidence="3">Photoreceptor outer segment</location>
    </subcellularLocation>
    <subcellularLocation>
        <location evidence="4">Cytoplasm</location>
        <location evidence="4">Cytosol</location>
    </subcellularLocation>
    <subcellularLocation>
        <location evidence="1">Nucleus</location>
    </subcellularLocation>
    <subcellularLocation>
        <location evidence="2">Photoreceptor inner segment</location>
    </subcellularLocation>
</comment>
<keyword evidence="6" id="KW-0963">Cytoplasm</keyword>
<sequence>MTLYRKLYIVLYLLQAYPFAILLLTVLPLGLAASPTPATEMEENANTSLEEDFEGQATHTGKETNRFTKILPKYPDGNQITKVIQDKPAKNTNFSGKVLLQSLSHPTSSLLGPKGVINDWRKFKLESEDSDSLPLSKKEMLRQMSSPHRSFSRDDKDTRERFCRKMSMQEYELIHAVQEDESCLQQYRKRCMQDMHQRLSFGPKFGFLCELQSGEQFLEAVEKEHKTTTVIVHIYEDGVKGCEALNSSLTCLAAEYPTVKFCKIKASSTGAGDRFSSEVLPSLLVYKAGELLSNFISVSEQFSEEFFAVDVEAFLNEYGLLPERELPALGNGTDEPDVE</sequence>
<dbReference type="GO" id="GO:0001750">
    <property type="term" value="C:photoreceptor outer segment"/>
    <property type="evidence" value="ECO:0007669"/>
    <property type="project" value="UniProtKB-SubCell"/>
</dbReference>
<gene>
    <name evidence="15" type="primary">PDC</name>
    <name evidence="15" type="ORF">RLOC_00004839</name>
</gene>
<reference evidence="15 16" key="1">
    <citation type="submission" date="2017-05" db="EMBL/GenBank/DDBJ databases">
        <title>Genome of assembly of the Bengalese finch, Lonchura striata domestica.</title>
        <authorList>
            <person name="Colquitt B.M."/>
            <person name="Brainard M.S."/>
        </authorList>
    </citation>
    <scope>NUCLEOTIDE SEQUENCE [LARGE SCALE GENOMIC DNA]</scope>
    <source>
        <strain evidence="15">White83orange57</strain>
    </source>
</reference>
<organism evidence="15 16">
    <name type="scientific">Lonchura striata</name>
    <name type="common">white-rumped munia</name>
    <dbReference type="NCBI Taxonomy" id="40157"/>
    <lineage>
        <taxon>Eukaryota</taxon>
        <taxon>Metazoa</taxon>
        <taxon>Chordata</taxon>
        <taxon>Craniata</taxon>
        <taxon>Vertebrata</taxon>
        <taxon>Euteleostomi</taxon>
        <taxon>Archelosauria</taxon>
        <taxon>Archosauria</taxon>
        <taxon>Dinosauria</taxon>
        <taxon>Saurischia</taxon>
        <taxon>Theropoda</taxon>
        <taxon>Coelurosauria</taxon>
        <taxon>Aves</taxon>
        <taxon>Neognathae</taxon>
        <taxon>Neoaves</taxon>
        <taxon>Telluraves</taxon>
        <taxon>Australaves</taxon>
        <taxon>Passeriformes</taxon>
        <taxon>Passeroidea</taxon>
        <taxon>Estrildidae</taxon>
        <taxon>Estrildinae</taxon>
        <taxon>Lonchura</taxon>
    </lineage>
</organism>
<proteinExistence type="inferred from homology"/>
<keyword evidence="8" id="KW-0716">Sensory transduction</keyword>
<evidence type="ECO:0000259" key="14">
    <source>
        <dbReference type="Pfam" id="PF02114"/>
    </source>
</evidence>
<evidence type="ECO:0000256" key="12">
    <source>
        <dbReference type="ARBA" id="ARBA00023305"/>
    </source>
</evidence>